<protein>
    <submittedName>
        <fullName evidence="1">Uncharacterized protein</fullName>
    </submittedName>
</protein>
<evidence type="ECO:0000313" key="1">
    <source>
        <dbReference type="EMBL" id="VFR18363.1"/>
    </source>
</evidence>
<dbReference type="EMBL" id="CAADIA010000001">
    <property type="protein sequence ID" value="VFR18363.1"/>
    <property type="molecule type" value="Genomic_DNA"/>
</dbReference>
<dbReference type="AlphaFoldDB" id="A0A484NXW3"/>
<reference evidence="1" key="1">
    <citation type="submission" date="2019-03" db="EMBL/GenBank/DDBJ databases">
        <authorList>
            <person name="Danneels B."/>
        </authorList>
    </citation>
    <scope>NUCLEOTIDE SEQUENCE</scope>
</reference>
<gene>
    <name evidence="1" type="ORF">ANK1_0962</name>
    <name evidence="2" type="ORF">ANK2_0962</name>
</gene>
<name>A0A484NXW3_9ZZZZ</name>
<evidence type="ECO:0000313" key="2">
    <source>
        <dbReference type="EMBL" id="VFR69911.1"/>
    </source>
</evidence>
<sequence>MRWARGFAYPYRCSHSKASGITQNPYQGETPFFSIACKRHGIFHPCPARVKDTVMGGLHPLP</sequence>
<organism evidence="1">
    <name type="scientific">plant metagenome</name>
    <dbReference type="NCBI Taxonomy" id="1297885"/>
    <lineage>
        <taxon>unclassified sequences</taxon>
        <taxon>metagenomes</taxon>
        <taxon>organismal metagenomes</taxon>
    </lineage>
</organism>
<dbReference type="EMBL" id="CAADIF010000007">
    <property type="protein sequence ID" value="VFR69911.1"/>
    <property type="molecule type" value="Genomic_DNA"/>
</dbReference>
<proteinExistence type="predicted"/>
<accession>A0A484NXW3</accession>